<evidence type="ECO:0000256" key="1">
    <source>
        <dbReference type="ARBA" id="ARBA00001033"/>
    </source>
</evidence>
<name>A0AAV5NVF3_9VIBR</name>
<evidence type="ECO:0000256" key="3">
    <source>
        <dbReference type="ARBA" id="ARBA00009759"/>
    </source>
</evidence>
<dbReference type="Proteomes" id="UP001156690">
    <property type="component" value="Unassembled WGS sequence"/>
</dbReference>
<evidence type="ECO:0000256" key="10">
    <source>
        <dbReference type="ARBA" id="ARBA00030730"/>
    </source>
</evidence>
<dbReference type="GO" id="GO:0006020">
    <property type="term" value="P:inositol metabolic process"/>
    <property type="evidence" value="ECO:0007669"/>
    <property type="project" value="TreeGrafter"/>
</dbReference>
<dbReference type="PANTHER" id="PTHR20854:SF4">
    <property type="entry name" value="INOSITOL-1-MONOPHOSPHATASE-RELATED"/>
    <property type="match status" value="1"/>
</dbReference>
<evidence type="ECO:0000256" key="5">
    <source>
        <dbReference type="ARBA" id="ARBA00022723"/>
    </source>
</evidence>
<dbReference type="GO" id="GO:0031564">
    <property type="term" value="P:transcription antitermination"/>
    <property type="evidence" value="ECO:0007669"/>
    <property type="project" value="UniProtKB-KW"/>
</dbReference>
<dbReference type="Gene3D" id="3.30.540.10">
    <property type="entry name" value="Fructose-1,6-Bisphosphatase, subunit A, domain 1"/>
    <property type="match status" value="1"/>
</dbReference>
<organism evidence="12 13">
    <name type="scientific">Vibrio penaeicida</name>
    <dbReference type="NCBI Taxonomy" id="104609"/>
    <lineage>
        <taxon>Bacteria</taxon>
        <taxon>Pseudomonadati</taxon>
        <taxon>Pseudomonadota</taxon>
        <taxon>Gammaproteobacteria</taxon>
        <taxon>Vibrionales</taxon>
        <taxon>Vibrionaceae</taxon>
        <taxon>Vibrio</taxon>
    </lineage>
</organism>
<keyword evidence="6" id="KW-0378">Hydrolase</keyword>
<evidence type="ECO:0000313" key="13">
    <source>
        <dbReference type="Proteomes" id="UP001156690"/>
    </source>
</evidence>
<evidence type="ECO:0000256" key="6">
    <source>
        <dbReference type="ARBA" id="ARBA00022801"/>
    </source>
</evidence>
<dbReference type="InterPro" id="IPR020583">
    <property type="entry name" value="Inositol_monoP_metal-BS"/>
</dbReference>
<keyword evidence="7" id="KW-0805">Transcription regulation</keyword>
<keyword evidence="7" id="KW-0804">Transcription</keyword>
<feature type="binding site" evidence="11">
    <location>
        <position position="97"/>
    </location>
    <ligand>
        <name>Mg(2+)</name>
        <dbReference type="ChEBI" id="CHEBI:18420"/>
        <label>1</label>
        <note>catalytic</note>
    </ligand>
</feature>
<evidence type="ECO:0000256" key="9">
    <source>
        <dbReference type="ARBA" id="ARBA00023884"/>
    </source>
</evidence>
<comment type="similarity">
    <text evidence="3">Belongs to the inositol monophosphatase superfamily.</text>
</comment>
<evidence type="ECO:0000256" key="4">
    <source>
        <dbReference type="ARBA" id="ARBA00013106"/>
    </source>
</evidence>
<feature type="binding site" evidence="11">
    <location>
        <position position="94"/>
    </location>
    <ligand>
        <name>Mg(2+)</name>
        <dbReference type="ChEBI" id="CHEBI:18420"/>
        <label>1</label>
        <note>catalytic</note>
    </ligand>
</feature>
<comment type="caution">
    <text evidence="12">The sequence shown here is derived from an EMBL/GenBank/DDBJ whole genome shotgun (WGS) entry which is preliminary data.</text>
</comment>
<keyword evidence="7" id="KW-0889">Transcription antitermination</keyword>
<comment type="cofactor">
    <cofactor evidence="2 11">
        <name>Mg(2+)</name>
        <dbReference type="ChEBI" id="CHEBI:18420"/>
    </cofactor>
</comment>
<accession>A0AAV5NVF3</accession>
<dbReference type="GO" id="GO:0008934">
    <property type="term" value="F:inositol monophosphate 1-phosphatase activity"/>
    <property type="evidence" value="ECO:0007669"/>
    <property type="project" value="TreeGrafter"/>
</dbReference>
<dbReference type="GO" id="GO:0007165">
    <property type="term" value="P:signal transduction"/>
    <property type="evidence" value="ECO:0007669"/>
    <property type="project" value="TreeGrafter"/>
</dbReference>
<dbReference type="EC" id="3.1.3.25" evidence="4"/>
<dbReference type="AlphaFoldDB" id="A0AAV5NVF3"/>
<keyword evidence="8 11" id="KW-0460">Magnesium</keyword>
<protein>
    <recommendedName>
        <fullName evidence="9">Nus factor SuhB</fullName>
        <ecNumber evidence="4">3.1.3.25</ecNumber>
    </recommendedName>
    <alternativeName>
        <fullName evidence="10">Inositol-1-monophosphatase</fullName>
    </alternativeName>
</protein>
<dbReference type="SUPFAM" id="SSF56655">
    <property type="entry name" value="Carbohydrate phosphatase"/>
    <property type="match status" value="1"/>
</dbReference>
<dbReference type="RefSeq" id="WP_126609455.1">
    <property type="nucleotide sequence ID" value="NZ_AP025144.1"/>
</dbReference>
<sequence length="267" mass="28981">MTTKYSAANPEESRLQFAISIAHKAGILALKYFNDLASLAVEKKSNAHDVVSIADRETEILMRELIKSEFPNDGILGEELGFDNADSEYTWVIDPIDGTQMFLSGIPTWSISIAIVSNGEPIIGVVYDPNQGDCYSGLIGNGAYLNNQKMIINNQLSLSDGMTGVGTNRFGSQEPVVSTIDYILGNGGQVIRNGSGALMLAQVAASKLVAYFEPRMYPWDCLAGICLIKESKGYACDFELNDYTIKHGARVLAGTKSSVFDLKSQIK</sequence>
<evidence type="ECO:0000313" key="12">
    <source>
        <dbReference type="EMBL" id="GLQ74676.1"/>
    </source>
</evidence>
<comment type="catalytic activity">
    <reaction evidence="1">
        <text>a myo-inositol phosphate + H2O = myo-inositol + phosphate</text>
        <dbReference type="Rhea" id="RHEA:24056"/>
        <dbReference type="ChEBI" id="CHEBI:15377"/>
        <dbReference type="ChEBI" id="CHEBI:17268"/>
        <dbReference type="ChEBI" id="CHEBI:43474"/>
        <dbReference type="ChEBI" id="CHEBI:84139"/>
        <dbReference type="EC" id="3.1.3.25"/>
    </reaction>
</comment>
<gene>
    <name evidence="12" type="ORF">GCM10007932_40370</name>
</gene>
<keyword evidence="13" id="KW-1185">Reference proteome</keyword>
<keyword evidence="5 11" id="KW-0479">Metal-binding</keyword>
<evidence type="ECO:0000256" key="2">
    <source>
        <dbReference type="ARBA" id="ARBA00001946"/>
    </source>
</evidence>
<dbReference type="EMBL" id="BSNX01000056">
    <property type="protein sequence ID" value="GLQ74676.1"/>
    <property type="molecule type" value="Genomic_DNA"/>
</dbReference>
<feature type="binding site" evidence="11">
    <location>
        <position position="220"/>
    </location>
    <ligand>
        <name>Mg(2+)</name>
        <dbReference type="ChEBI" id="CHEBI:18420"/>
        <label>2</label>
    </ligand>
</feature>
<dbReference type="FunFam" id="3.30.540.10:FF:000003">
    <property type="entry name" value="Inositol-1-monophosphatase"/>
    <property type="match status" value="1"/>
</dbReference>
<evidence type="ECO:0000256" key="11">
    <source>
        <dbReference type="PIRSR" id="PIRSR600760-2"/>
    </source>
</evidence>
<dbReference type="InterPro" id="IPR000760">
    <property type="entry name" value="Inositol_monophosphatase-like"/>
</dbReference>
<dbReference type="GO" id="GO:0046872">
    <property type="term" value="F:metal ion binding"/>
    <property type="evidence" value="ECO:0007669"/>
    <property type="project" value="UniProtKB-KW"/>
</dbReference>
<evidence type="ECO:0000256" key="8">
    <source>
        <dbReference type="ARBA" id="ARBA00022842"/>
    </source>
</evidence>
<dbReference type="PANTHER" id="PTHR20854">
    <property type="entry name" value="INOSITOL MONOPHOSPHATASE"/>
    <property type="match status" value="1"/>
</dbReference>
<proteinExistence type="inferred from homology"/>
<feature type="binding site" evidence="11">
    <location>
        <position position="78"/>
    </location>
    <ligand>
        <name>Mg(2+)</name>
        <dbReference type="ChEBI" id="CHEBI:18420"/>
        <label>1</label>
        <note>catalytic</note>
    </ligand>
</feature>
<dbReference type="Pfam" id="PF00459">
    <property type="entry name" value="Inositol_P"/>
    <property type="match status" value="1"/>
</dbReference>
<evidence type="ECO:0000256" key="7">
    <source>
        <dbReference type="ARBA" id="ARBA00022814"/>
    </source>
</evidence>
<dbReference type="Gene3D" id="3.40.190.80">
    <property type="match status" value="1"/>
</dbReference>
<dbReference type="PROSITE" id="PS00629">
    <property type="entry name" value="IMP_1"/>
    <property type="match status" value="1"/>
</dbReference>
<dbReference type="PRINTS" id="PR00377">
    <property type="entry name" value="IMPHPHTASES"/>
</dbReference>
<reference evidence="13" key="1">
    <citation type="journal article" date="2019" name="Int. J. Syst. Evol. Microbiol.">
        <title>The Global Catalogue of Microorganisms (GCM) 10K type strain sequencing project: providing services to taxonomists for standard genome sequencing and annotation.</title>
        <authorList>
            <consortium name="The Broad Institute Genomics Platform"/>
            <consortium name="The Broad Institute Genome Sequencing Center for Infectious Disease"/>
            <person name="Wu L."/>
            <person name="Ma J."/>
        </authorList>
    </citation>
    <scope>NUCLEOTIDE SEQUENCE [LARGE SCALE GENOMIC DNA]</scope>
    <source>
        <strain evidence="13">NBRC 15640</strain>
    </source>
</reference>
<feature type="binding site" evidence="11">
    <location>
        <position position="96"/>
    </location>
    <ligand>
        <name>Mg(2+)</name>
        <dbReference type="ChEBI" id="CHEBI:18420"/>
        <label>1</label>
        <note>catalytic</note>
    </ligand>
</feature>